<protein>
    <submittedName>
        <fullName evidence="1">Uncharacterized protein</fullName>
    </submittedName>
</protein>
<comment type="caution">
    <text evidence="1">The sequence shown here is derived from an EMBL/GenBank/DDBJ whole genome shotgun (WGS) entry which is preliminary data.</text>
</comment>
<reference evidence="2" key="1">
    <citation type="submission" date="2018-12" db="EMBL/GenBank/DDBJ databases">
        <title>Tengunoibacter tsumagoiensis gen. nov., sp. nov., Dictyobacter kobayashii sp. nov., D. alpinus sp. nov., and D. joshuensis sp. nov. and description of Dictyobacteraceae fam. nov. within the order Ktedonobacterales isolated from Tengu-no-mugimeshi.</title>
        <authorList>
            <person name="Wang C.M."/>
            <person name="Zheng Y."/>
            <person name="Sakai Y."/>
            <person name="Toyoda A."/>
            <person name="Minakuchi Y."/>
            <person name="Abe K."/>
            <person name="Yokota A."/>
            <person name="Yabe S."/>
        </authorList>
    </citation>
    <scope>NUCLEOTIDE SEQUENCE [LARGE SCALE GENOMIC DNA]</scope>
    <source>
        <strain evidence="2">Uno3</strain>
    </source>
</reference>
<dbReference type="AlphaFoldDB" id="A0A402A3B8"/>
<name>A0A402A3B8_9CHLR</name>
<evidence type="ECO:0000313" key="2">
    <source>
        <dbReference type="Proteomes" id="UP000287352"/>
    </source>
</evidence>
<sequence length="63" mass="7286">MPLVLAGSSSFTHTPVLIYPLSLRLYQKPECIYYKKELSSVLANEDISKLNQQSSMKRKTFYE</sequence>
<keyword evidence="2" id="KW-1185">Reference proteome</keyword>
<dbReference type="Proteomes" id="UP000287352">
    <property type="component" value="Unassembled WGS sequence"/>
</dbReference>
<accession>A0A402A3B8</accession>
<proteinExistence type="predicted"/>
<evidence type="ECO:0000313" key="1">
    <source>
        <dbReference type="EMBL" id="GCE13643.1"/>
    </source>
</evidence>
<dbReference type="EMBL" id="BIFR01000001">
    <property type="protein sequence ID" value="GCE13643.1"/>
    <property type="molecule type" value="Genomic_DNA"/>
</dbReference>
<organism evidence="1 2">
    <name type="scientific">Tengunoibacter tsumagoiensis</name>
    <dbReference type="NCBI Taxonomy" id="2014871"/>
    <lineage>
        <taxon>Bacteria</taxon>
        <taxon>Bacillati</taxon>
        <taxon>Chloroflexota</taxon>
        <taxon>Ktedonobacteria</taxon>
        <taxon>Ktedonobacterales</taxon>
        <taxon>Dictyobacteraceae</taxon>
        <taxon>Tengunoibacter</taxon>
    </lineage>
</organism>
<gene>
    <name evidence="1" type="ORF">KTT_35020</name>
</gene>